<keyword evidence="7" id="KW-0812">Transmembrane</keyword>
<feature type="region of interest" description="Disordered" evidence="6">
    <location>
        <begin position="58"/>
        <end position="88"/>
    </location>
</feature>
<accession>A0ABX5QIK5</accession>
<evidence type="ECO:0000256" key="1">
    <source>
        <dbReference type="ARBA" id="ARBA00010641"/>
    </source>
</evidence>
<keyword evidence="7" id="KW-1133">Transmembrane helix</keyword>
<evidence type="ECO:0000256" key="3">
    <source>
        <dbReference type="ARBA" id="ARBA00023082"/>
    </source>
</evidence>
<feature type="compositionally biased region" description="Polar residues" evidence="6">
    <location>
        <begin position="63"/>
        <end position="81"/>
    </location>
</feature>
<dbReference type="Gene3D" id="1.10.10.1320">
    <property type="entry name" value="Anti-sigma factor, zinc-finger domain"/>
    <property type="match status" value="1"/>
</dbReference>
<evidence type="ECO:0000256" key="5">
    <source>
        <dbReference type="ARBA" id="ARBA00023163"/>
    </source>
</evidence>
<keyword evidence="11" id="KW-1185">Reference proteome</keyword>
<feature type="transmembrane region" description="Helical" evidence="7">
    <location>
        <begin position="421"/>
        <end position="440"/>
    </location>
</feature>
<evidence type="ECO:0000259" key="8">
    <source>
        <dbReference type="Pfam" id="PF08281"/>
    </source>
</evidence>
<feature type="region of interest" description="Disordered" evidence="6">
    <location>
        <begin position="485"/>
        <end position="596"/>
    </location>
</feature>
<organism evidence="10 11">
    <name type="scientific">Leucobacter muris</name>
    <dbReference type="NCBI Taxonomy" id="1935379"/>
    <lineage>
        <taxon>Bacteria</taxon>
        <taxon>Bacillati</taxon>
        <taxon>Actinomycetota</taxon>
        <taxon>Actinomycetes</taxon>
        <taxon>Micrococcales</taxon>
        <taxon>Microbacteriaceae</taxon>
        <taxon>Leucobacter</taxon>
    </lineage>
</organism>
<evidence type="ECO:0000256" key="4">
    <source>
        <dbReference type="ARBA" id="ARBA00023125"/>
    </source>
</evidence>
<protein>
    <submittedName>
        <fullName evidence="10">Sigma-70 family RNA polymerase sigma factor</fullName>
    </submittedName>
</protein>
<dbReference type="EMBL" id="CP035037">
    <property type="protein sequence ID" value="QAB18914.1"/>
    <property type="molecule type" value="Genomic_DNA"/>
</dbReference>
<feature type="compositionally biased region" description="Basic and acidic residues" evidence="6">
    <location>
        <begin position="491"/>
        <end position="508"/>
    </location>
</feature>
<feature type="transmembrane region" description="Helical" evidence="7">
    <location>
        <begin position="446"/>
        <end position="474"/>
    </location>
</feature>
<dbReference type="Gene3D" id="1.10.1740.10">
    <property type="match status" value="1"/>
</dbReference>
<dbReference type="InterPro" id="IPR041916">
    <property type="entry name" value="Anti_sigma_zinc_sf"/>
</dbReference>
<dbReference type="InterPro" id="IPR036388">
    <property type="entry name" value="WH-like_DNA-bd_sf"/>
</dbReference>
<feature type="domain" description="Putative zinc-finger" evidence="9">
    <location>
        <begin position="345"/>
        <end position="379"/>
    </location>
</feature>
<dbReference type="NCBIfam" id="TIGR02937">
    <property type="entry name" value="sigma70-ECF"/>
    <property type="match status" value="1"/>
</dbReference>
<dbReference type="SUPFAM" id="SSF88946">
    <property type="entry name" value="Sigma2 domain of RNA polymerase sigma factors"/>
    <property type="match status" value="1"/>
</dbReference>
<evidence type="ECO:0000256" key="7">
    <source>
        <dbReference type="SAM" id="Phobius"/>
    </source>
</evidence>
<feature type="domain" description="RNA polymerase sigma factor 70 region 4 type 2" evidence="8">
    <location>
        <begin position="276"/>
        <end position="325"/>
    </location>
</feature>
<dbReference type="Proteomes" id="UP000285768">
    <property type="component" value="Chromosome"/>
</dbReference>
<feature type="transmembrane region" description="Helical" evidence="7">
    <location>
        <begin position="392"/>
        <end position="414"/>
    </location>
</feature>
<dbReference type="InterPro" id="IPR027383">
    <property type="entry name" value="Znf_put"/>
</dbReference>
<dbReference type="PANTHER" id="PTHR43133">
    <property type="entry name" value="RNA POLYMERASE ECF-TYPE SIGMA FACTO"/>
    <property type="match status" value="1"/>
</dbReference>
<evidence type="ECO:0000313" key="10">
    <source>
        <dbReference type="EMBL" id="QAB18914.1"/>
    </source>
</evidence>
<dbReference type="InterPro" id="IPR014284">
    <property type="entry name" value="RNA_pol_sigma-70_dom"/>
</dbReference>
<keyword evidence="4" id="KW-0238">DNA-binding</keyword>
<keyword evidence="3" id="KW-0731">Sigma factor</keyword>
<keyword evidence="7" id="KW-0472">Membrane</keyword>
<gene>
    <name evidence="10" type="ORF">Leucomu_14235</name>
</gene>
<dbReference type="InterPro" id="IPR013249">
    <property type="entry name" value="RNA_pol_sigma70_r4_t2"/>
</dbReference>
<dbReference type="Pfam" id="PF08281">
    <property type="entry name" value="Sigma70_r4_2"/>
    <property type="match status" value="1"/>
</dbReference>
<keyword evidence="2" id="KW-0805">Transcription regulation</keyword>
<dbReference type="InterPro" id="IPR013324">
    <property type="entry name" value="RNA_pol_sigma_r3/r4-like"/>
</dbReference>
<name>A0ABX5QIK5_9MICO</name>
<dbReference type="InterPro" id="IPR013325">
    <property type="entry name" value="RNA_pol_sigma_r2"/>
</dbReference>
<proteinExistence type="inferred from homology"/>
<feature type="compositionally biased region" description="Pro residues" evidence="6">
    <location>
        <begin position="554"/>
        <end position="569"/>
    </location>
</feature>
<dbReference type="SUPFAM" id="SSF88659">
    <property type="entry name" value="Sigma3 and sigma4 domains of RNA polymerase sigma factors"/>
    <property type="match status" value="1"/>
</dbReference>
<sequence>MRIEAPSAAVAGGSWPPSAKAPPNSSAESAAASRRVALRRLARFRSFESSPLTRIPCPLHGDSSASGARSPTSALGNTSGGSECRSRARMKTGEAVKCDARLTKFFLRVLRGSNFQVVSRIIEVGTRAPIPALGACLGGRRWEYAVLPQSAGALVIGEHRRARSDSELISLSRDGDGGAFAELWNRHRRAGHAAARSIAPSLDSDDLVAGAYLKIFELVREGRGPTGAFRPYLYRVISSLAADAFRSPEHAVADLEAIPALSGAGPWEDEAFDRDAAARAFAALPERWRTVLWYTVVEGLPPREVAPMLGLSANGVSALAARAREGLQAAWVESHADMEVADVACRTVRQRLQSYRRGRLTAKRRREVAAHLGSCEACAAVDAEFQALNSQLALVLSVVVLGVGSAAAFASALAAGTGVSAVAAAAVGSAPGIGGLSGGASGRAGAGFGGATIATIAVASVALVAAAAGGVLLLNSLSDRDAGGAAPIEAAPRDREVDPAEAGSEGHDAGGSGPAAEFEPVAPSRTGETPVPLIAVDPPSAAVPQPDPGERATPVPPEPSVVPPDPVGPTDPVDPVDPVDPEPPNDGLLPGAECFTPDVDAGQYVVSGRSSAPGTVELRFPAELGGGAAAAVTGGDRNWSSQALPALAALVGGAAPPEARLVTDAAAGPWTPVPVAQCGGTGPIVVSELSVPELCAAMPAGEATARLDGTLSEYGVVFARHRAPAGTTPIVDPLLDGAPDLRYPWVAWHGILSRAALWEPHSWTASFPIDASAASVAEYNAGRAGLIELRVQTPGFWWAGPGTTSPWMPVDQLVECGS</sequence>
<evidence type="ECO:0000259" key="9">
    <source>
        <dbReference type="Pfam" id="PF13490"/>
    </source>
</evidence>
<dbReference type="PANTHER" id="PTHR43133:SF8">
    <property type="entry name" value="RNA POLYMERASE SIGMA FACTOR HI_1459-RELATED"/>
    <property type="match status" value="1"/>
</dbReference>
<comment type="similarity">
    <text evidence="1">Belongs to the sigma-70 factor family. ECF subfamily.</text>
</comment>
<evidence type="ECO:0000313" key="11">
    <source>
        <dbReference type="Proteomes" id="UP000285768"/>
    </source>
</evidence>
<dbReference type="Gene3D" id="1.10.10.10">
    <property type="entry name" value="Winged helix-like DNA-binding domain superfamily/Winged helix DNA-binding domain"/>
    <property type="match status" value="1"/>
</dbReference>
<keyword evidence="5" id="KW-0804">Transcription</keyword>
<reference evidence="10 11" key="1">
    <citation type="submission" date="2019-01" db="EMBL/GenBank/DDBJ databases">
        <title>Leucobacter muris sp. nov. isolated from the nose of a laboratory mouse.</title>
        <authorList>
            <person name="Benga L."/>
            <person name="Sproeer C."/>
            <person name="Schumann P."/>
            <person name="Verbarg S."/>
            <person name="Bunk B."/>
            <person name="Engelhardt E."/>
            <person name="Benten P.M."/>
            <person name="Sager M."/>
        </authorList>
    </citation>
    <scope>NUCLEOTIDE SEQUENCE [LARGE SCALE GENOMIC DNA]</scope>
    <source>
        <strain evidence="10 11">DSM 101948</strain>
    </source>
</reference>
<feature type="region of interest" description="Disordered" evidence="6">
    <location>
        <begin position="1"/>
        <end position="31"/>
    </location>
</feature>
<evidence type="ECO:0000256" key="6">
    <source>
        <dbReference type="SAM" id="MobiDB-lite"/>
    </source>
</evidence>
<dbReference type="Pfam" id="PF13490">
    <property type="entry name" value="zf-HC2"/>
    <property type="match status" value="1"/>
</dbReference>
<evidence type="ECO:0000256" key="2">
    <source>
        <dbReference type="ARBA" id="ARBA00023015"/>
    </source>
</evidence>
<dbReference type="InterPro" id="IPR039425">
    <property type="entry name" value="RNA_pol_sigma-70-like"/>
</dbReference>